<dbReference type="PRINTS" id="PR00069">
    <property type="entry name" value="ALDKETRDTASE"/>
</dbReference>
<dbReference type="InterPro" id="IPR023210">
    <property type="entry name" value="NADP_OxRdtase_dom"/>
</dbReference>
<dbReference type="OrthoDB" id="9773828at2"/>
<dbReference type="GO" id="GO:0016491">
    <property type="term" value="F:oxidoreductase activity"/>
    <property type="evidence" value="ECO:0007669"/>
    <property type="project" value="UniProtKB-KW"/>
</dbReference>
<dbReference type="CDD" id="cd19094">
    <property type="entry name" value="AKR_Tas-like"/>
    <property type="match status" value="1"/>
</dbReference>
<keyword evidence="1" id="KW-0521">NADP</keyword>
<sequence>MEYRRLGRSDIKVSSICLGTMTWGSQNTEEEAFAQMDYALGEGVNFFDTAEMYPAPPREETFNRTEEIIGNWLASRGSRDKVVIATKVTGPGSRFPFLRDGKPRLTREHIVQAVDDSLKRLQTDYIDLYQLHWPDRSTNFFGKLGFTHDAEEDMTPIEETLDALAEVETAGKIRQIGVSNETPWGVMTFLQMAKLGLGPRVVSIQNPYSLLNRSFEAGLAEIAIREKCGLLAYAPLGAGTLSGKYLDGQSPEGARFTLFPENRRYRGDHADAAVRAYVDLARAHDLEPAQMALAYVNTRPFMTSTIIGSTSLEQLKPDIAASDITLGDEVLDAIEKIHKTYTYPCP</sequence>
<dbReference type="InterPro" id="IPR050523">
    <property type="entry name" value="AKR_Detox_Biosynth"/>
</dbReference>
<dbReference type="InterPro" id="IPR036812">
    <property type="entry name" value="NAD(P)_OxRdtase_dom_sf"/>
</dbReference>
<organism evidence="6 7">
    <name type="scientific">Denitrobaculum tricleocarpae</name>
    <dbReference type="NCBI Taxonomy" id="2591009"/>
    <lineage>
        <taxon>Bacteria</taxon>
        <taxon>Pseudomonadati</taxon>
        <taxon>Pseudomonadota</taxon>
        <taxon>Alphaproteobacteria</taxon>
        <taxon>Rhodospirillales</taxon>
        <taxon>Rhodospirillaceae</taxon>
        <taxon>Denitrobaculum</taxon>
    </lineage>
</organism>
<dbReference type="Proteomes" id="UP000315252">
    <property type="component" value="Unassembled WGS sequence"/>
</dbReference>
<evidence type="ECO:0000256" key="3">
    <source>
        <dbReference type="ARBA" id="ARBA00038157"/>
    </source>
</evidence>
<evidence type="ECO:0000256" key="1">
    <source>
        <dbReference type="ARBA" id="ARBA00022857"/>
    </source>
</evidence>
<evidence type="ECO:0000259" key="5">
    <source>
        <dbReference type="Pfam" id="PF00248"/>
    </source>
</evidence>
<feature type="domain" description="NADP-dependent oxidoreductase" evidence="5">
    <location>
        <begin position="16"/>
        <end position="337"/>
    </location>
</feature>
<dbReference type="PANTHER" id="PTHR43364:SF4">
    <property type="entry name" value="NAD(P)-LINKED OXIDOREDUCTASE SUPERFAMILY PROTEIN"/>
    <property type="match status" value="1"/>
</dbReference>
<gene>
    <name evidence="6" type="ORF">FKG95_13435</name>
</gene>
<dbReference type="Pfam" id="PF00248">
    <property type="entry name" value="Aldo_ket_red"/>
    <property type="match status" value="1"/>
</dbReference>
<reference evidence="6 7" key="1">
    <citation type="submission" date="2019-06" db="EMBL/GenBank/DDBJ databases">
        <title>Whole genome sequence for Rhodospirillaceae sp. R148.</title>
        <authorList>
            <person name="Wang G."/>
        </authorList>
    </citation>
    <scope>NUCLEOTIDE SEQUENCE [LARGE SCALE GENOMIC DNA]</scope>
    <source>
        <strain evidence="6 7">R148</strain>
    </source>
</reference>
<name>A0A545TR50_9PROT</name>
<protein>
    <recommendedName>
        <fullName evidence="4">Protein tas</fullName>
    </recommendedName>
</protein>
<dbReference type="Gene3D" id="3.20.20.100">
    <property type="entry name" value="NADP-dependent oxidoreductase domain"/>
    <property type="match status" value="1"/>
</dbReference>
<comment type="caution">
    <text evidence="6">The sequence shown here is derived from an EMBL/GenBank/DDBJ whole genome shotgun (WGS) entry which is preliminary data.</text>
</comment>
<comment type="similarity">
    <text evidence="3">Belongs to the aldo/keto reductase family. Aldo/keto reductase 2 subfamily.</text>
</comment>
<dbReference type="EMBL" id="VHSH01000004">
    <property type="protein sequence ID" value="TQV79707.1"/>
    <property type="molecule type" value="Genomic_DNA"/>
</dbReference>
<evidence type="ECO:0000256" key="4">
    <source>
        <dbReference type="ARBA" id="ARBA00070119"/>
    </source>
</evidence>
<dbReference type="PANTHER" id="PTHR43364">
    <property type="entry name" value="NADH-SPECIFIC METHYLGLYOXAL REDUCTASE-RELATED"/>
    <property type="match status" value="1"/>
</dbReference>
<dbReference type="AlphaFoldDB" id="A0A545TR50"/>
<dbReference type="NCBIfam" id="NF007912">
    <property type="entry name" value="PRK10625.1"/>
    <property type="match status" value="1"/>
</dbReference>
<keyword evidence="2" id="KW-0560">Oxidoreductase</keyword>
<dbReference type="FunFam" id="3.20.20.100:FF:000005">
    <property type="entry name" value="NADP(H)-dependent aldo-keto reductase"/>
    <property type="match status" value="1"/>
</dbReference>
<dbReference type="InterPro" id="IPR020471">
    <property type="entry name" value="AKR"/>
</dbReference>
<evidence type="ECO:0000256" key="2">
    <source>
        <dbReference type="ARBA" id="ARBA00023002"/>
    </source>
</evidence>
<dbReference type="SUPFAM" id="SSF51430">
    <property type="entry name" value="NAD(P)-linked oxidoreductase"/>
    <property type="match status" value="1"/>
</dbReference>
<keyword evidence="7" id="KW-1185">Reference proteome</keyword>
<proteinExistence type="inferred from homology"/>
<evidence type="ECO:0000313" key="6">
    <source>
        <dbReference type="EMBL" id="TQV79707.1"/>
    </source>
</evidence>
<evidence type="ECO:0000313" key="7">
    <source>
        <dbReference type="Proteomes" id="UP000315252"/>
    </source>
</evidence>
<accession>A0A545TR50</accession>
<dbReference type="RefSeq" id="WP_142896887.1">
    <property type="nucleotide sequence ID" value="NZ_ML660055.1"/>
</dbReference>